<feature type="transmembrane region" description="Helical" evidence="7">
    <location>
        <begin position="32"/>
        <end position="49"/>
    </location>
</feature>
<protein>
    <submittedName>
        <fullName evidence="9">Binding-protein-dependent transport systems inner membrane component</fullName>
    </submittedName>
</protein>
<dbReference type="PANTHER" id="PTHR30151:SF0">
    <property type="entry name" value="ABC TRANSPORTER PERMEASE PROTEIN MJ0413-RELATED"/>
    <property type="match status" value="1"/>
</dbReference>
<dbReference type="PROSITE" id="PS50928">
    <property type="entry name" value="ABC_TM1"/>
    <property type="match status" value="1"/>
</dbReference>
<keyword evidence="4 7" id="KW-0812">Transmembrane</keyword>
<organism evidence="9 10">
    <name type="scientific">Methanoregula boonei (strain DSM 21154 / JCM 14090 / 6A8)</name>
    <dbReference type="NCBI Taxonomy" id="456442"/>
    <lineage>
        <taxon>Archaea</taxon>
        <taxon>Methanobacteriati</taxon>
        <taxon>Methanobacteriota</taxon>
        <taxon>Stenosarchaea group</taxon>
        <taxon>Methanomicrobia</taxon>
        <taxon>Methanomicrobiales</taxon>
        <taxon>Methanoregulaceae</taxon>
        <taxon>Methanoregula</taxon>
    </lineage>
</organism>
<sequence length="280" mass="30770">MPMTTETDAGAPVRQNWIGNGCSSLGNCSRKFIHVTGAIFVFLLIWQLAPYFGLINPIIIPVPTTILQKMIQLTLSGELLTNIAVSLGRVLVGFFIALAVALPLGFLLGGWFKSFETAVNPLLQVLGQANPFTLFPVFITLLGIGELSKISIIFWVCQWPVLFNTVSGIKNVDPAIVKMARSMGIGKWQMFRKVLLPAAMPSVFTGIRMSAVFAFFMLIGAEMIGASSGLGYMILQAQATFQMPKMWVGIVTVAFLGILFNWILLQIEKKFSGWKEELVM</sequence>
<dbReference type="HOGENOM" id="CLU_046113_1_3_2"/>
<name>A7I9W5_METB6</name>
<evidence type="ECO:0000256" key="2">
    <source>
        <dbReference type="ARBA" id="ARBA00022448"/>
    </source>
</evidence>
<dbReference type="GO" id="GO:0005886">
    <property type="term" value="C:plasma membrane"/>
    <property type="evidence" value="ECO:0007669"/>
    <property type="project" value="UniProtKB-SubCell"/>
</dbReference>
<keyword evidence="6 7" id="KW-0472">Membrane</keyword>
<dbReference type="CDD" id="cd06261">
    <property type="entry name" value="TM_PBP2"/>
    <property type="match status" value="1"/>
</dbReference>
<dbReference type="InterPro" id="IPR035906">
    <property type="entry name" value="MetI-like_sf"/>
</dbReference>
<accession>A7I9W5</accession>
<gene>
    <name evidence="9" type="ordered locus">Mboo_2012</name>
</gene>
<keyword evidence="3" id="KW-1003">Cell membrane</keyword>
<dbReference type="AlphaFoldDB" id="A7I9W5"/>
<evidence type="ECO:0000313" key="9">
    <source>
        <dbReference type="EMBL" id="ABS56526.1"/>
    </source>
</evidence>
<comment type="subcellular location">
    <subcellularLocation>
        <location evidence="1 7">Cell membrane</location>
        <topology evidence="1 7">Multi-pass membrane protein</topology>
    </subcellularLocation>
</comment>
<evidence type="ECO:0000256" key="5">
    <source>
        <dbReference type="ARBA" id="ARBA00022989"/>
    </source>
</evidence>
<dbReference type="InterPro" id="IPR000515">
    <property type="entry name" value="MetI-like"/>
</dbReference>
<dbReference type="Pfam" id="PF00528">
    <property type="entry name" value="BPD_transp_1"/>
    <property type="match status" value="1"/>
</dbReference>
<feature type="transmembrane region" description="Helical" evidence="7">
    <location>
        <begin position="246"/>
        <end position="265"/>
    </location>
</feature>
<dbReference type="KEGG" id="mbn:Mboo_2012"/>
<feature type="transmembrane region" description="Helical" evidence="7">
    <location>
        <begin position="87"/>
        <end position="112"/>
    </location>
</feature>
<dbReference type="Proteomes" id="UP000002408">
    <property type="component" value="Chromosome"/>
</dbReference>
<dbReference type="EMBL" id="CP000780">
    <property type="protein sequence ID" value="ABS56526.1"/>
    <property type="molecule type" value="Genomic_DNA"/>
</dbReference>
<feature type="transmembrane region" description="Helical" evidence="7">
    <location>
        <begin position="211"/>
        <end position="234"/>
    </location>
</feature>
<evidence type="ECO:0000256" key="1">
    <source>
        <dbReference type="ARBA" id="ARBA00004651"/>
    </source>
</evidence>
<dbReference type="STRING" id="456442.Mboo_2012"/>
<dbReference type="eggNOG" id="arCOG00169">
    <property type="taxonomic scope" value="Archaea"/>
</dbReference>
<evidence type="ECO:0000256" key="7">
    <source>
        <dbReference type="RuleBase" id="RU363032"/>
    </source>
</evidence>
<feature type="transmembrane region" description="Helical" evidence="7">
    <location>
        <begin position="132"/>
        <end position="157"/>
    </location>
</feature>
<dbReference type="SUPFAM" id="SSF161098">
    <property type="entry name" value="MetI-like"/>
    <property type="match status" value="1"/>
</dbReference>
<feature type="domain" description="ABC transmembrane type-1" evidence="8">
    <location>
        <begin position="83"/>
        <end position="268"/>
    </location>
</feature>
<keyword evidence="2 7" id="KW-0813">Transport</keyword>
<keyword evidence="10" id="KW-1185">Reference proteome</keyword>
<evidence type="ECO:0000313" key="10">
    <source>
        <dbReference type="Proteomes" id="UP000002408"/>
    </source>
</evidence>
<keyword evidence="5 7" id="KW-1133">Transmembrane helix</keyword>
<evidence type="ECO:0000256" key="6">
    <source>
        <dbReference type="ARBA" id="ARBA00023136"/>
    </source>
</evidence>
<evidence type="ECO:0000259" key="8">
    <source>
        <dbReference type="PROSITE" id="PS50928"/>
    </source>
</evidence>
<evidence type="ECO:0000256" key="3">
    <source>
        <dbReference type="ARBA" id="ARBA00022475"/>
    </source>
</evidence>
<dbReference type="GO" id="GO:0055085">
    <property type="term" value="P:transmembrane transport"/>
    <property type="evidence" value="ECO:0007669"/>
    <property type="project" value="InterPro"/>
</dbReference>
<comment type="similarity">
    <text evidence="7">Belongs to the binding-protein-dependent transport system permease family.</text>
</comment>
<dbReference type="Gene3D" id="1.10.3720.10">
    <property type="entry name" value="MetI-like"/>
    <property type="match status" value="1"/>
</dbReference>
<evidence type="ECO:0000256" key="4">
    <source>
        <dbReference type="ARBA" id="ARBA00022692"/>
    </source>
</evidence>
<reference evidence="10" key="1">
    <citation type="journal article" date="2015" name="Microbiology">
        <title>Genome of Methanoregula boonei 6A8 reveals adaptations to oligotrophic peatland environments.</title>
        <authorList>
            <person name="Braeuer S."/>
            <person name="Cadillo-Quiroz H."/>
            <person name="Kyrpides N."/>
            <person name="Woyke T."/>
            <person name="Goodwin L."/>
            <person name="Detter C."/>
            <person name="Podell S."/>
            <person name="Yavitt J.B."/>
            <person name="Zinder S.H."/>
        </authorList>
    </citation>
    <scope>NUCLEOTIDE SEQUENCE [LARGE SCALE GENOMIC DNA]</scope>
    <source>
        <strain evidence="10">DSM 21154 / JCM 14090 / 6A8</strain>
    </source>
</reference>
<dbReference type="PANTHER" id="PTHR30151">
    <property type="entry name" value="ALKANE SULFONATE ABC TRANSPORTER-RELATED, MEMBRANE SUBUNIT"/>
    <property type="match status" value="1"/>
</dbReference>
<proteinExistence type="inferred from homology"/>